<gene>
    <name evidence="1" type="ORF">FSB76_07805</name>
</gene>
<organism evidence="1 2">
    <name type="scientific">Mucilaginibacter ginsenosidivorax</name>
    <dbReference type="NCBI Taxonomy" id="862126"/>
    <lineage>
        <taxon>Bacteria</taxon>
        <taxon>Pseudomonadati</taxon>
        <taxon>Bacteroidota</taxon>
        <taxon>Sphingobacteriia</taxon>
        <taxon>Sphingobacteriales</taxon>
        <taxon>Sphingobacteriaceae</taxon>
        <taxon>Mucilaginibacter</taxon>
    </lineage>
</organism>
<sequence length="328" mass="35859">MNKIINYGLNHQKDKMTTHIKKLKAILTLSLVVIAEICFAQTAPRKLDMKKATELPASALLNTTVITPLILPATTADGHRQLAFKKGDGYQKTTVVNSNTVLQRYDQKFSISSNSSVTKNYNVTDATKSGFAVAVTTKRITDTLFAMGKSMAYNSDQPSDTSSYIQKRLTAMVGQTTNVSLGTRDTIFDIKGGGSQAVNDTLFAFTGLQNDQLVKGSSLGLTVDYAAFQTMKKGYTWVDTTTSAGATVKNTFWIESKTDKTTTIAFESAQRQTYSNSNTNGVYVIDNTTGVVLVRQMRSVTTGYQMLNNVVYAASRSTAFTESCYKIQ</sequence>
<protein>
    <submittedName>
        <fullName evidence="1">Uncharacterized protein</fullName>
    </submittedName>
</protein>
<evidence type="ECO:0000313" key="1">
    <source>
        <dbReference type="EMBL" id="QEC75856.1"/>
    </source>
</evidence>
<name>A0A5B8VZA9_9SPHI</name>
<dbReference type="RefSeq" id="WP_147053042.1">
    <property type="nucleotide sequence ID" value="NZ_CP042437.1"/>
</dbReference>
<proteinExistence type="predicted"/>
<evidence type="ECO:0000313" key="2">
    <source>
        <dbReference type="Proteomes" id="UP000321362"/>
    </source>
</evidence>
<reference evidence="1 2" key="1">
    <citation type="journal article" date="2013" name="J. Microbiol.">
        <title>Mucilaginibacter ginsenosidivorax sp. nov., with ginsenoside converting activity isolated from sediment.</title>
        <authorList>
            <person name="Kim J.K."/>
            <person name="Choi T.E."/>
            <person name="Liu Q.M."/>
            <person name="Park H.Y."/>
            <person name="Yi T.H."/>
            <person name="Yoon M.H."/>
            <person name="Kim S.C."/>
            <person name="Im W.T."/>
        </authorList>
    </citation>
    <scope>NUCLEOTIDE SEQUENCE [LARGE SCALE GENOMIC DNA]</scope>
    <source>
        <strain evidence="1 2">KHI28</strain>
    </source>
</reference>
<dbReference type="AlphaFoldDB" id="A0A5B8VZA9"/>
<dbReference type="OrthoDB" id="762292at2"/>
<accession>A0A5B8VZA9</accession>
<keyword evidence="2" id="KW-1185">Reference proteome</keyword>
<dbReference type="Proteomes" id="UP000321362">
    <property type="component" value="Chromosome"/>
</dbReference>
<dbReference type="EMBL" id="CP042437">
    <property type="protein sequence ID" value="QEC75856.1"/>
    <property type="molecule type" value="Genomic_DNA"/>
</dbReference>
<dbReference type="KEGG" id="mgk:FSB76_07805"/>